<proteinExistence type="predicted"/>
<comment type="caution">
    <text evidence="1">The sequence shown here is derived from an EMBL/GenBank/DDBJ whole genome shotgun (WGS) entry which is preliminary data.</text>
</comment>
<organism evidence="1">
    <name type="scientific">Acinetobacter baumannii</name>
    <dbReference type="NCBI Taxonomy" id="470"/>
    <lineage>
        <taxon>Bacteria</taxon>
        <taxon>Pseudomonadati</taxon>
        <taxon>Pseudomonadota</taxon>
        <taxon>Gammaproteobacteria</taxon>
        <taxon>Moraxellales</taxon>
        <taxon>Moraxellaceae</taxon>
        <taxon>Acinetobacter</taxon>
        <taxon>Acinetobacter calcoaceticus/baumannii complex</taxon>
    </lineage>
</organism>
<protein>
    <submittedName>
        <fullName evidence="1">Uncharacterized protein</fullName>
    </submittedName>
</protein>
<accession>A0ABD5D8X4</accession>
<dbReference type="AlphaFoldDB" id="A0ABD5D8X4"/>
<evidence type="ECO:0000313" key="1">
    <source>
        <dbReference type="EMBL" id="MDR8261650.1"/>
    </source>
</evidence>
<dbReference type="EMBL" id="VMBB01000021">
    <property type="protein sequence ID" value="MDR8261650.1"/>
    <property type="molecule type" value="Genomic_DNA"/>
</dbReference>
<dbReference type="RefSeq" id="WP_004716510.1">
    <property type="nucleotide sequence ID" value="NZ_JARNKW010000049.1"/>
</dbReference>
<sequence length="120" mass="13957">MLSMRLDVLQAARQLATAYYNVPKAEFSMIQNQRDGSILVEISAKTHLETSPIIHIRYDAEGTNITVKVPPAYNAVTQLDADDWVFFSEWVNRLYTEDEFVKANRDFWIRKGRIETNKLF</sequence>
<reference evidence="1" key="1">
    <citation type="submission" date="2019-07" db="EMBL/GenBank/DDBJ databases">
        <title>Biological characteristics of mucoid Acinetobacter baumannii from a general hospital in China.</title>
        <authorList>
            <person name="Hua X."/>
            <person name="Yu Y."/>
        </authorList>
    </citation>
    <scope>NUCLEOTIDE SEQUENCE [LARGE SCALE GENOMIC DNA]</scope>
    <source>
        <strain evidence="1">N41</strain>
    </source>
</reference>
<name>A0ABD5D8X4_ACIBA</name>
<gene>
    <name evidence="1" type="ORF">FPK87_14425</name>
</gene>